<name>A0A381RTS4_9ZZZZ</name>
<gene>
    <name evidence="5" type="ORF">METZ01_LOCUS48126</name>
</gene>
<organism evidence="5">
    <name type="scientific">marine metagenome</name>
    <dbReference type="NCBI Taxonomy" id="408172"/>
    <lineage>
        <taxon>unclassified sequences</taxon>
        <taxon>metagenomes</taxon>
        <taxon>ecological metagenomes</taxon>
    </lineage>
</organism>
<sequence length="173" mass="19369">MITLPDQLREGLDILFVGLNPSQYSAEVGHYFANPRNRFWPAFNLSKLVARQVTAEEDATLLDDGIGFTDVAKRPTPMGSGLRAADFRQWAPVLKEKIFRFAPRLVCFHGLMAYKAYLQHGEGVKEKPELGLQERMIGNSAIFVVPNPSPANAKYSLNDLADWYGRLGEASQR</sequence>
<dbReference type="AlphaFoldDB" id="A0A381RTS4"/>
<dbReference type="InterPro" id="IPR005122">
    <property type="entry name" value="Uracil-DNA_glycosylase-like"/>
</dbReference>
<dbReference type="SMART" id="SM00986">
    <property type="entry name" value="UDG"/>
    <property type="match status" value="1"/>
</dbReference>
<proteinExistence type="predicted"/>
<dbReference type="PANTHER" id="PTHR12159:SF9">
    <property type="entry name" value="G_T MISMATCH-SPECIFIC THYMINE DNA GLYCOSYLASE"/>
    <property type="match status" value="1"/>
</dbReference>
<evidence type="ECO:0000256" key="3">
    <source>
        <dbReference type="ARBA" id="ARBA00023204"/>
    </source>
</evidence>
<evidence type="ECO:0000256" key="1">
    <source>
        <dbReference type="ARBA" id="ARBA00022763"/>
    </source>
</evidence>
<accession>A0A381RTS4</accession>
<reference evidence="5" key="1">
    <citation type="submission" date="2018-05" db="EMBL/GenBank/DDBJ databases">
        <authorList>
            <person name="Lanie J.A."/>
            <person name="Ng W.-L."/>
            <person name="Kazmierczak K.M."/>
            <person name="Andrzejewski T.M."/>
            <person name="Davidsen T.M."/>
            <person name="Wayne K.J."/>
            <person name="Tettelin H."/>
            <person name="Glass J.I."/>
            <person name="Rusch D."/>
            <person name="Podicherti R."/>
            <person name="Tsui H.-C.T."/>
            <person name="Winkler M.E."/>
        </authorList>
    </citation>
    <scope>NUCLEOTIDE SEQUENCE</scope>
</reference>
<dbReference type="GO" id="GO:0008263">
    <property type="term" value="F:pyrimidine-specific mismatch base pair DNA N-glycosylase activity"/>
    <property type="evidence" value="ECO:0007669"/>
    <property type="project" value="TreeGrafter"/>
</dbReference>
<keyword evidence="2" id="KW-0378">Hydrolase</keyword>
<feature type="domain" description="Uracil-DNA glycosylase-like" evidence="4">
    <location>
        <begin position="5"/>
        <end position="167"/>
    </location>
</feature>
<protein>
    <recommendedName>
        <fullName evidence="4">Uracil-DNA glycosylase-like domain-containing protein</fullName>
    </recommendedName>
</protein>
<keyword evidence="3" id="KW-0234">DNA repair</keyword>
<dbReference type="SUPFAM" id="SSF52141">
    <property type="entry name" value="Uracil-DNA glycosylase-like"/>
    <property type="match status" value="1"/>
</dbReference>
<dbReference type="CDD" id="cd10028">
    <property type="entry name" value="UDG-F2_TDG_MUG"/>
    <property type="match status" value="1"/>
</dbReference>
<keyword evidence="1" id="KW-0227">DNA damage</keyword>
<dbReference type="PANTHER" id="PTHR12159">
    <property type="entry name" value="G/T AND G/U MISMATCH-SPECIFIC DNA GLYCOSYLASE"/>
    <property type="match status" value="1"/>
</dbReference>
<dbReference type="Gene3D" id="3.40.470.10">
    <property type="entry name" value="Uracil-DNA glycosylase-like domain"/>
    <property type="match status" value="1"/>
</dbReference>
<dbReference type="Pfam" id="PF03167">
    <property type="entry name" value="UDG"/>
    <property type="match status" value="1"/>
</dbReference>
<evidence type="ECO:0000259" key="4">
    <source>
        <dbReference type="SMART" id="SM00986"/>
    </source>
</evidence>
<dbReference type="InterPro" id="IPR036895">
    <property type="entry name" value="Uracil-DNA_glycosylase-like_sf"/>
</dbReference>
<evidence type="ECO:0000256" key="2">
    <source>
        <dbReference type="ARBA" id="ARBA00022801"/>
    </source>
</evidence>
<evidence type="ECO:0000313" key="5">
    <source>
        <dbReference type="EMBL" id="SUZ95272.1"/>
    </source>
</evidence>
<dbReference type="SMART" id="SM00987">
    <property type="entry name" value="UreE_C"/>
    <property type="match status" value="1"/>
</dbReference>
<dbReference type="GO" id="GO:0004844">
    <property type="term" value="F:uracil DNA N-glycosylase activity"/>
    <property type="evidence" value="ECO:0007669"/>
    <property type="project" value="TreeGrafter"/>
</dbReference>
<dbReference type="GO" id="GO:0006285">
    <property type="term" value="P:base-excision repair, AP site formation"/>
    <property type="evidence" value="ECO:0007669"/>
    <property type="project" value="InterPro"/>
</dbReference>
<dbReference type="EMBL" id="UINC01002310">
    <property type="protein sequence ID" value="SUZ95272.1"/>
    <property type="molecule type" value="Genomic_DNA"/>
</dbReference>
<dbReference type="InterPro" id="IPR015637">
    <property type="entry name" value="MUG/TDG"/>
</dbReference>